<dbReference type="Gene3D" id="3.40.50.1000">
    <property type="entry name" value="HAD superfamily/HAD-like"/>
    <property type="match status" value="1"/>
</dbReference>
<gene>
    <name evidence="4" type="ORF">C2845_PM09G02130</name>
</gene>
<evidence type="ECO:0000256" key="3">
    <source>
        <dbReference type="SAM" id="SignalP"/>
    </source>
</evidence>
<evidence type="ECO:0000256" key="2">
    <source>
        <dbReference type="SAM" id="MobiDB-lite"/>
    </source>
</evidence>
<evidence type="ECO:0000313" key="5">
    <source>
        <dbReference type="Proteomes" id="UP000275267"/>
    </source>
</evidence>
<reference evidence="5" key="1">
    <citation type="journal article" date="2019" name="Nat. Commun.">
        <title>The genome of broomcorn millet.</title>
        <authorList>
            <person name="Zou C."/>
            <person name="Miki D."/>
            <person name="Li D."/>
            <person name="Tang Q."/>
            <person name="Xiao L."/>
            <person name="Rajput S."/>
            <person name="Deng P."/>
            <person name="Jia W."/>
            <person name="Huang R."/>
            <person name="Zhang M."/>
            <person name="Sun Y."/>
            <person name="Hu J."/>
            <person name="Fu X."/>
            <person name="Schnable P.S."/>
            <person name="Li F."/>
            <person name="Zhang H."/>
            <person name="Feng B."/>
            <person name="Zhu X."/>
            <person name="Liu R."/>
            <person name="Schnable J.C."/>
            <person name="Zhu J.-K."/>
            <person name="Zhang H."/>
        </authorList>
    </citation>
    <scope>NUCLEOTIDE SEQUENCE [LARGE SCALE GENOMIC DNA]</scope>
</reference>
<dbReference type="AlphaFoldDB" id="A0A3L6RZC9"/>
<evidence type="ECO:0000256" key="1">
    <source>
        <dbReference type="ARBA" id="ARBA00022729"/>
    </source>
</evidence>
<dbReference type="CDD" id="cd07535">
    <property type="entry name" value="HAD_VSP"/>
    <property type="match status" value="1"/>
</dbReference>
<dbReference type="GO" id="GO:0003993">
    <property type="term" value="F:acid phosphatase activity"/>
    <property type="evidence" value="ECO:0007669"/>
    <property type="project" value="InterPro"/>
</dbReference>
<dbReference type="OrthoDB" id="59415at2759"/>
<dbReference type="STRING" id="4540.A0A3L6RZC9"/>
<comment type="caution">
    <text evidence="4">The sequence shown here is derived from an EMBL/GenBank/DDBJ whole genome shotgun (WGS) entry which is preliminary data.</text>
</comment>
<dbReference type="Proteomes" id="UP000275267">
    <property type="component" value="Unassembled WGS sequence"/>
</dbReference>
<accession>A0A3L6RZC9</accession>
<feature type="region of interest" description="Disordered" evidence="2">
    <location>
        <begin position="138"/>
        <end position="158"/>
    </location>
</feature>
<dbReference type="Pfam" id="PF03767">
    <property type="entry name" value="Acid_phosphat_B"/>
    <property type="match status" value="1"/>
</dbReference>
<name>A0A3L6RZC9_PANMI</name>
<dbReference type="InterPro" id="IPR036412">
    <property type="entry name" value="HAD-like_sf"/>
</dbReference>
<proteinExistence type="predicted"/>
<dbReference type="SUPFAM" id="SSF56784">
    <property type="entry name" value="HAD-like"/>
    <property type="match status" value="1"/>
</dbReference>
<dbReference type="InterPro" id="IPR023214">
    <property type="entry name" value="HAD_sf"/>
</dbReference>
<feature type="chain" id="PRO_5017944940" evidence="3">
    <location>
        <begin position="29"/>
        <end position="378"/>
    </location>
</feature>
<keyword evidence="1 3" id="KW-0732">Signal</keyword>
<keyword evidence="5" id="KW-1185">Reference proteome</keyword>
<dbReference type="InterPro" id="IPR005519">
    <property type="entry name" value="Acid_phosphat_B-like"/>
</dbReference>
<dbReference type="PANTHER" id="PTHR31284">
    <property type="entry name" value="ACID PHOSPHATASE-LIKE PROTEIN"/>
    <property type="match status" value="1"/>
</dbReference>
<dbReference type="InterPro" id="IPR010028">
    <property type="entry name" value="Acid_phosphatase_pln"/>
</dbReference>
<evidence type="ECO:0000313" key="4">
    <source>
        <dbReference type="EMBL" id="RLN12090.1"/>
    </source>
</evidence>
<dbReference type="EMBL" id="PQIB02000006">
    <property type="protein sequence ID" value="RLN12090.1"/>
    <property type="molecule type" value="Genomic_DNA"/>
</dbReference>
<organism evidence="4 5">
    <name type="scientific">Panicum miliaceum</name>
    <name type="common">Proso millet</name>
    <name type="synonym">Broomcorn millet</name>
    <dbReference type="NCBI Taxonomy" id="4540"/>
    <lineage>
        <taxon>Eukaryota</taxon>
        <taxon>Viridiplantae</taxon>
        <taxon>Streptophyta</taxon>
        <taxon>Embryophyta</taxon>
        <taxon>Tracheophyta</taxon>
        <taxon>Spermatophyta</taxon>
        <taxon>Magnoliopsida</taxon>
        <taxon>Liliopsida</taxon>
        <taxon>Poales</taxon>
        <taxon>Poaceae</taxon>
        <taxon>PACMAD clade</taxon>
        <taxon>Panicoideae</taxon>
        <taxon>Panicodae</taxon>
        <taxon>Paniceae</taxon>
        <taxon>Panicinae</taxon>
        <taxon>Panicum</taxon>
        <taxon>Panicum sect. Panicum</taxon>
    </lineage>
</organism>
<feature type="signal peptide" evidence="3">
    <location>
        <begin position="1"/>
        <end position="28"/>
    </location>
</feature>
<dbReference type="PANTHER" id="PTHR31284:SF7">
    <property type="entry name" value="ACID PHOSPHATASE-LIKE PROTEIN"/>
    <property type="match status" value="1"/>
</dbReference>
<dbReference type="NCBIfam" id="TIGR01675">
    <property type="entry name" value="plant-AP"/>
    <property type="match status" value="1"/>
</dbReference>
<sequence length="378" mass="40842">MARHGGLVRLLVTLILLLLATLLAAATAAVAEAAAPAEVEVELAPVAPAQNASKEAVAAEQQPPPLSHILPRPLIIELPSSAAARAAGAEEVLGDVPADAVAASLEVKAEVDLVPAAPAQDTSEEVAADAQQHLPRPLVIDLPSSAAGPRDGDDEGLDDVPADVRCASWRLAAEANNLAPWKAVPAECAAHVRDYVTGVAYRSDLELVARESAAYARAAPLRGDGRDAWVFDVDETLLSNLPYYADHGYGLELFDHQKFDRWVERGEARAIPSSLNLYNEVRELGFKTFLLTGRSEGHQGVTMENLKEQGFHDWDKLILRAACDREKTATAYKSEKRKEMEEQGYRILGNSGDQWSDLLGSPMSVRSFKLPNPMYYIP</sequence>
<protein>
    <submittedName>
        <fullName evidence="4">Acid phosphatase 1-like isoform X1</fullName>
    </submittedName>
</protein>